<accession>A0A434A578</accession>
<comment type="caution">
    <text evidence="2">The sequence shown here is derived from an EMBL/GenBank/DDBJ whole genome shotgun (WGS) entry which is preliminary data.</text>
</comment>
<gene>
    <name evidence="2" type="ORF">D0817_14990</name>
</gene>
<dbReference type="AlphaFoldDB" id="A0A434A578"/>
<sequence length="432" mass="46151">MIQLKKLFMMLFVGAMVVSCNDNDNNSGDETAKITEAQALLSAFATYGGTPYNVQNPTAYPAEADVSLKSVYGVSYKLRNYSTNPAGPIATFPLYKGVDTDGQVVDYIITEASDKEFAEAIGVSYAPRMANALPEGRQEVTIKDGIITFKGKVDFSGKRSVTAGTSNELPLTSFPPAAVTPGAQADAEWSSFCRLPSGVVINAQVMSNKTGVHDRIPHYGAIGEDNQSNPYLDKVKRRVSLQLLDGWRGGKRYFYHIVTESNDPGPASIELGYYAPRLSKLAVFGQFPEGCFLGFSPNANGPDVAGVNNQSNIMLSQGLNVGAKNNQQIDPVNCFPFGPKNLDYSPMWDAHISQWTLSAVNSNKVRIITGIDDLAGLVASGDVTNFIGNPATGPSSKLIAGLKPSGLLINCPAISQPESSAIGKEYGTVLKP</sequence>
<organism evidence="2 3">
    <name type="scientific">Flavobacterium cupreum</name>
    <dbReference type="NCBI Taxonomy" id="2133766"/>
    <lineage>
        <taxon>Bacteria</taxon>
        <taxon>Pseudomonadati</taxon>
        <taxon>Bacteroidota</taxon>
        <taxon>Flavobacteriia</taxon>
        <taxon>Flavobacteriales</taxon>
        <taxon>Flavobacteriaceae</taxon>
        <taxon>Flavobacterium</taxon>
    </lineage>
</organism>
<feature type="chain" id="PRO_5019194562" evidence="1">
    <location>
        <begin position="22"/>
        <end position="432"/>
    </location>
</feature>
<dbReference type="Proteomes" id="UP000288102">
    <property type="component" value="Unassembled WGS sequence"/>
</dbReference>
<feature type="signal peptide" evidence="1">
    <location>
        <begin position="1"/>
        <end position="21"/>
    </location>
</feature>
<protein>
    <submittedName>
        <fullName evidence="2">Uncharacterized protein</fullName>
    </submittedName>
</protein>
<reference evidence="3" key="1">
    <citation type="journal article" date="2019" name="Syst. Appl. Microbiol.">
        <title>Flavobacterium circumlabens sp. nov. and Flavobacterium cupreum sp. nov., two psychrotrophic species isolated from Antarctic environmental samples.</title>
        <authorList>
            <person name="Kralova S."/>
            <person name="Busse H.-J."/>
            <person name="Svec P."/>
            <person name="Maslanova I."/>
            <person name="Stankova E."/>
            <person name="Bartak M."/>
            <person name="Sedlacek I."/>
        </authorList>
    </citation>
    <scope>NUCLEOTIDE SEQUENCE [LARGE SCALE GENOMIC DNA]</scope>
    <source>
        <strain evidence="3">CCM 8825</strain>
    </source>
</reference>
<dbReference type="EMBL" id="QWDM01000009">
    <property type="protein sequence ID" value="RUT69485.1"/>
    <property type="molecule type" value="Genomic_DNA"/>
</dbReference>
<keyword evidence="1" id="KW-0732">Signal</keyword>
<evidence type="ECO:0000313" key="3">
    <source>
        <dbReference type="Proteomes" id="UP000288102"/>
    </source>
</evidence>
<proteinExistence type="predicted"/>
<keyword evidence="3" id="KW-1185">Reference proteome</keyword>
<evidence type="ECO:0000313" key="2">
    <source>
        <dbReference type="EMBL" id="RUT69485.1"/>
    </source>
</evidence>
<dbReference type="PROSITE" id="PS51257">
    <property type="entry name" value="PROKAR_LIPOPROTEIN"/>
    <property type="match status" value="1"/>
</dbReference>
<evidence type="ECO:0000256" key="1">
    <source>
        <dbReference type="SAM" id="SignalP"/>
    </source>
</evidence>
<name>A0A434A578_9FLAO</name>